<dbReference type="KEGG" id="pox:MB84_29600"/>
<dbReference type="EMBL" id="CP011519">
    <property type="protein sequence ID" value="ANJ86807.1"/>
    <property type="molecule type" value="Genomic_DNA"/>
</dbReference>
<keyword evidence="3" id="KW-0813">Transport</keyword>
<evidence type="ECO:0000256" key="4">
    <source>
        <dbReference type="ARBA" id="ARBA00022729"/>
    </source>
</evidence>
<feature type="domain" description="Solute-binding protein family 5" evidence="6">
    <location>
        <begin position="78"/>
        <end position="456"/>
    </location>
</feature>
<dbReference type="Proteomes" id="UP000035050">
    <property type="component" value="Plasmid pPO70-2"/>
</dbReference>
<dbReference type="Pfam" id="PF00496">
    <property type="entry name" value="SBP_bac_5"/>
    <property type="match status" value="1"/>
</dbReference>
<feature type="chain" id="PRO_5008507074" evidence="5">
    <location>
        <begin position="21"/>
        <end position="537"/>
    </location>
</feature>
<dbReference type="InterPro" id="IPR039424">
    <property type="entry name" value="SBP_5"/>
</dbReference>
<dbReference type="FunFam" id="3.90.76.10:FF:000001">
    <property type="entry name" value="Oligopeptide ABC transporter substrate-binding protein"/>
    <property type="match status" value="1"/>
</dbReference>
<accession>A0A192B1A8</accession>
<comment type="similarity">
    <text evidence="2">Belongs to the bacterial solute-binding protein 5 family.</text>
</comment>
<protein>
    <submittedName>
        <fullName evidence="7">Peptide ABC transporter substrate-binding protein</fullName>
    </submittedName>
</protein>
<reference evidence="7" key="1">
    <citation type="submission" date="2016-06" db="EMBL/GenBank/DDBJ databases">
        <title>Pandoraea oxalativorans DSM 23570 Genome Sequencing.</title>
        <authorList>
            <person name="Ee R."/>
            <person name="Lim Y.-L."/>
            <person name="Yong D."/>
            <person name="Yin W.-F."/>
            <person name="Chan K.-G."/>
        </authorList>
    </citation>
    <scope>NUCLEOTIDE SEQUENCE</scope>
    <source>
        <strain evidence="7">DSM 23570</strain>
        <plasmid evidence="7">pPO70-2</plasmid>
    </source>
</reference>
<evidence type="ECO:0000256" key="5">
    <source>
        <dbReference type="SAM" id="SignalP"/>
    </source>
</evidence>
<evidence type="ECO:0000259" key="6">
    <source>
        <dbReference type="Pfam" id="PF00496"/>
    </source>
</evidence>
<evidence type="ECO:0000313" key="8">
    <source>
        <dbReference type="Proteomes" id="UP000035050"/>
    </source>
</evidence>
<evidence type="ECO:0000256" key="1">
    <source>
        <dbReference type="ARBA" id="ARBA00004196"/>
    </source>
</evidence>
<gene>
    <name evidence="7" type="ORF">MB84_29600</name>
</gene>
<dbReference type="PANTHER" id="PTHR30290">
    <property type="entry name" value="PERIPLASMIC BINDING COMPONENT OF ABC TRANSPORTER"/>
    <property type="match status" value="1"/>
</dbReference>
<sequence length="537" mass="59648">MRIFYAMSVVLAALCVTALAARAVTVPPNVGLASQQDMTRQVPAEVESLDPAHIESWTGNTIGLDLFEGLTRIDADGQVVPGVAKSWERKTSLTWSFTLRHDAKWSNGEPVTAVDFVYAWQRLVDPRTGSKYTILVEFMKNAKDIIAGKAAPSTLGVRAIDAFTLEVTTDVPVAFFPELTAMAPLAPVNRNVIAKFGVSWTRPGNLISNGAYQLSDWQPNHRIVMTKSAKYWNAPHVVINKVTYLPIESDETAMRMYQAGQIDYSYSIPSGLFPQLSKQFGGELRGGQQLATYYYYLNNRDAALKDKRVREALSMVIDRDVLTTKLTQAGETPMYGLIPHGTKGARPFTPAWAGWPMAKRVATAKDLLRQAGYSDAKPLSLTLTYNTNALHKKVALFAASEWRTKLGISTALENVEFKVLMKQRHEGKVQIARDAWFADYNDATTFFDLLRCGSAQNNLGYCNQQVDALVDEGNRQLDETARAVLLTRAHDMAMNETPLVPLFQFSASRLVKPFIGGYSLSNVLDMRASQDMYLIKH</sequence>
<dbReference type="Gene3D" id="3.10.105.10">
    <property type="entry name" value="Dipeptide-binding Protein, Domain 3"/>
    <property type="match status" value="1"/>
</dbReference>
<dbReference type="GO" id="GO:0030288">
    <property type="term" value="C:outer membrane-bounded periplasmic space"/>
    <property type="evidence" value="ECO:0007669"/>
    <property type="project" value="TreeGrafter"/>
</dbReference>
<proteinExistence type="inferred from homology"/>
<dbReference type="InterPro" id="IPR000914">
    <property type="entry name" value="SBP_5_dom"/>
</dbReference>
<dbReference type="InterPro" id="IPR030678">
    <property type="entry name" value="Peptide/Ni-bd"/>
</dbReference>
<dbReference type="OrthoDB" id="9801799at2"/>
<keyword evidence="4 5" id="KW-0732">Signal</keyword>
<dbReference type="AlphaFoldDB" id="A0A192B1A8"/>
<evidence type="ECO:0000256" key="2">
    <source>
        <dbReference type="ARBA" id="ARBA00005695"/>
    </source>
</evidence>
<dbReference type="RefSeq" id="WP_052654764.1">
    <property type="nucleotide sequence ID" value="NZ_CP011519.2"/>
</dbReference>
<dbReference type="Gene3D" id="3.90.76.10">
    <property type="entry name" value="Dipeptide-binding Protein, Domain 1"/>
    <property type="match status" value="1"/>
</dbReference>
<dbReference type="GO" id="GO:0043190">
    <property type="term" value="C:ATP-binding cassette (ABC) transporter complex"/>
    <property type="evidence" value="ECO:0007669"/>
    <property type="project" value="InterPro"/>
</dbReference>
<organism evidence="7 8">
    <name type="scientific">Pandoraea oxalativorans</name>
    <dbReference type="NCBI Taxonomy" id="573737"/>
    <lineage>
        <taxon>Bacteria</taxon>
        <taxon>Pseudomonadati</taxon>
        <taxon>Pseudomonadota</taxon>
        <taxon>Betaproteobacteria</taxon>
        <taxon>Burkholderiales</taxon>
        <taxon>Burkholderiaceae</taxon>
        <taxon>Pandoraea</taxon>
    </lineage>
</organism>
<dbReference type="PANTHER" id="PTHR30290:SF10">
    <property type="entry name" value="PERIPLASMIC OLIGOPEPTIDE-BINDING PROTEIN-RELATED"/>
    <property type="match status" value="1"/>
</dbReference>
<evidence type="ECO:0000313" key="7">
    <source>
        <dbReference type="EMBL" id="ANJ86807.1"/>
    </source>
</evidence>
<name>A0A192B1A8_9BURK</name>
<feature type="signal peptide" evidence="5">
    <location>
        <begin position="1"/>
        <end position="20"/>
    </location>
</feature>
<comment type="subcellular location">
    <subcellularLocation>
        <location evidence="1">Cell envelope</location>
    </subcellularLocation>
</comment>
<keyword evidence="8" id="KW-1185">Reference proteome</keyword>
<dbReference type="FunFam" id="3.10.105.10:FF:000001">
    <property type="entry name" value="Oligopeptide ABC transporter, oligopeptide-binding protein"/>
    <property type="match status" value="1"/>
</dbReference>
<evidence type="ECO:0000256" key="3">
    <source>
        <dbReference type="ARBA" id="ARBA00022448"/>
    </source>
</evidence>
<dbReference type="CDD" id="cd08504">
    <property type="entry name" value="PBP2_OppA"/>
    <property type="match status" value="1"/>
</dbReference>
<dbReference type="GO" id="GO:1904680">
    <property type="term" value="F:peptide transmembrane transporter activity"/>
    <property type="evidence" value="ECO:0007669"/>
    <property type="project" value="TreeGrafter"/>
</dbReference>
<dbReference type="SUPFAM" id="SSF53850">
    <property type="entry name" value="Periplasmic binding protein-like II"/>
    <property type="match status" value="1"/>
</dbReference>
<keyword evidence="7" id="KW-0614">Plasmid</keyword>
<dbReference type="GO" id="GO:0015833">
    <property type="term" value="P:peptide transport"/>
    <property type="evidence" value="ECO:0007669"/>
    <property type="project" value="TreeGrafter"/>
</dbReference>
<dbReference type="Gene3D" id="3.40.190.10">
    <property type="entry name" value="Periplasmic binding protein-like II"/>
    <property type="match status" value="1"/>
</dbReference>
<dbReference type="PIRSF" id="PIRSF002741">
    <property type="entry name" value="MppA"/>
    <property type="match status" value="1"/>
</dbReference>
<geneLocation type="plasmid" evidence="7 8">
    <name>pPO70-2</name>
</geneLocation>